<protein>
    <submittedName>
        <fullName evidence="1">Uncharacterized protein</fullName>
    </submittedName>
</protein>
<dbReference type="EMBL" id="VTUU01000003">
    <property type="protein sequence ID" value="KAA1174410.1"/>
    <property type="molecule type" value="Genomic_DNA"/>
</dbReference>
<comment type="caution">
    <text evidence="1">The sequence shown here is derived from an EMBL/GenBank/DDBJ whole genome shotgun (WGS) entry which is preliminary data.</text>
</comment>
<evidence type="ECO:0000313" key="1">
    <source>
        <dbReference type="EMBL" id="KAA1174410.1"/>
    </source>
</evidence>
<accession>A0A5B0VI63</accession>
<gene>
    <name evidence="1" type="ORF">FWJ25_09260</name>
</gene>
<dbReference type="AlphaFoldDB" id="A0A5B0VI63"/>
<name>A0A5B0VI63_9GAMM</name>
<keyword evidence="2" id="KW-1185">Reference proteome</keyword>
<reference evidence="1 2" key="1">
    <citation type="submission" date="2019-08" db="EMBL/GenBank/DDBJ databases">
        <title>Marinobacter ZYF650 sp. nov., a marine bacterium isolated from seawater of the Mariana trench.</title>
        <authorList>
            <person name="Ahmad W."/>
        </authorList>
    </citation>
    <scope>NUCLEOTIDE SEQUENCE [LARGE SCALE GENOMIC DNA]</scope>
    <source>
        <strain evidence="1 2">ZYF650</strain>
    </source>
</reference>
<dbReference type="RefSeq" id="WP_149599975.1">
    <property type="nucleotide sequence ID" value="NZ_VTUU01000003.1"/>
</dbReference>
<proteinExistence type="predicted"/>
<sequence length="577" mass="58480">MTLKRQSGALMVITPVVITAVVLFTALALDGARLFSLRADMQSQVNAAATAAADASQACGGENISLANMTGRALAAAQAQGFEGDASELVIQPGVVEPSASDPNTLVFRAVSDIAQSNATRVSLSRDEPISRLLPSGMLGDVTLDVNAAARKEVIASISAAGSTATVDEGLLGVLLEGITQEPSLNITDFDSLGDTLFSVGDLLGALGVGSLEDALLNSTADDLAAAIVALAGATSPVGEVADALLGNATSISVSEVLSVLEGAQVPDSAQVRAYDLLISIALNILESSADRVEVDLSTLPLGLGAALPPGLIDPDTITVDIFVENAPSVAIGPARQDENGEWMTAFDEADVSIRVMADAEVNVPFLARATVTLPLVVKLGGGTGALQGADCARGTTNSVDFLVNLSPQVASIGSGDSSDSSDEGEFSTDGSIGVTVDLLTIIPLLPSVLDLQADLDVSVEDATPDTETVEDFELYCPEGEVCPMTAAVSGGGLSGLSVELSLDEASVAGLDLAPLLDPVISPLLQGVGLAVSPLMELLVDPLAQALGLKIGGMQVEIQEASQSGSQLIENIEVVGS</sequence>
<dbReference type="Proteomes" id="UP000323161">
    <property type="component" value="Unassembled WGS sequence"/>
</dbReference>
<organism evidence="1 2">
    <name type="scientific">Marinobacter salinexigens</name>
    <dbReference type="NCBI Taxonomy" id="2919747"/>
    <lineage>
        <taxon>Bacteria</taxon>
        <taxon>Pseudomonadati</taxon>
        <taxon>Pseudomonadota</taxon>
        <taxon>Gammaproteobacteria</taxon>
        <taxon>Pseudomonadales</taxon>
        <taxon>Marinobacteraceae</taxon>
        <taxon>Marinobacter</taxon>
    </lineage>
</organism>
<evidence type="ECO:0000313" key="2">
    <source>
        <dbReference type="Proteomes" id="UP000323161"/>
    </source>
</evidence>